<dbReference type="AlphaFoldDB" id="A0A975XKT2"/>
<gene>
    <name evidence="1" type="ORF">CBM2586_B130328</name>
</gene>
<evidence type="ECO:0000313" key="2">
    <source>
        <dbReference type="Proteomes" id="UP000257016"/>
    </source>
</evidence>
<name>A0A975XKT2_9BURK</name>
<dbReference type="Proteomes" id="UP000257016">
    <property type="component" value="Unassembled WGS sequence"/>
</dbReference>
<protein>
    <submittedName>
        <fullName evidence="1">Uncharacterized protein</fullName>
    </submittedName>
</protein>
<organism evidence="1 2">
    <name type="scientific">Cupriavidus taiwanensis</name>
    <dbReference type="NCBI Taxonomy" id="164546"/>
    <lineage>
        <taxon>Bacteria</taxon>
        <taxon>Pseudomonadati</taxon>
        <taxon>Pseudomonadota</taxon>
        <taxon>Betaproteobacteria</taxon>
        <taxon>Burkholderiales</taxon>
        <taxon>Burkholderiaceae</taxon>
        <taxon>Cupriavidus</taxon>
    </lineage>
</organism>
<reference evidence="1 2" key="1">
    <citation type="submission" date="2018-01" db="EMBL/GenBank/DDBJ databases">
        <authorList>
            <person name="Clerissi C."/>
        </authorList>
    </citation>
    <scope>NUCLEOTIDE SEQUENCE [LARGE SCALE GENOMIC DNA]</scope>
    <source>
        <strain evidence="1">Cupriavidus taiwanensis LMG 19430</strain>
    </source>
</reference>
<comment type="caution">
    <text evidence="1">The sequence shown here is derived from an EMBL/GenBank/DDBJ whole genome shotgun (WGS) entry which is preliminary data.</text>
</comment>
<accession>A0A975XKT2</accession>
<dbReference type="EMBL" id="OFSN01000019">
    <property type="protein sequence ID" value="SOY71590.1"/>
    <property type="molecule type" value="Genomic_DNA"/>
</dbReference>
<evidence type="ECO:0000313" key="1">
    <source>
        <dbReference type="EMBL" id="SOY71590.1"/>
    </source>
</evidence>
<sequence length="51" mass="5790">MTAYFHALGRQVVPLPLPYRREGTVGVLRHRNAEHTPMRQAFMAALTEAAR</sequence>
<proteinExistence type="predicted"/>